<organism evidence="1 2">
    <name type="scientific">Kalanchoe fedtschenkoi</name>
    <name type="common">Lavender scallops</name>
    <name type="synonym">South American air plant</name>
    <dbReference type="NCBI Taxonomy" id="63787"/>
    <lineage>
        <taxon>Eukaryota</taxon>
        <taxon>Viridiplantae</taxon>
        <taxon>Streptophyta</taxon>
        <taxon>Embryophyta</taxon>
        <taxon>Tracheophyta</taxon>
        <taxon>Spermatophyta</taxon>
        <taxon>Magnoliopsida</taxon>
        <taxon>eudicotyledons</taxon>
        <taxon>Gunneridae</taxon>
        <taxon>Pentapetalae</taxon>
        <taxon>Saxifragales</taxon>
        <taxon>Crassulaceae</taxon>
        <taxon>Kalanchoe</taxon>
    </lineage>
</organism>
<dbReference type="Proteomes" id="UP000594263">
    <property type="component" value="Unplaced"/>
</dbReference>
<keyword evidence="2" id="KW-1185">Reference proteome</keyword>
<protein>
    <submittedName>
        <fullName evidence="1">Uncharacterized protein</fullName>
    </submittedName>
</protein>
<accession>A0A7N0UHH2</accession>
<dbReference type="EnsemblPlants" id="Kaladp0068s0119.1.v1.1">
    <property type="protein sequence ID" value="Kaladp0068s0119.1.v1.1.CDS.1"/>
    <property type="gene ID" value="Kaladp0068s0119.v1.1"/>
</dbReference>
<dbReference type="AlphaFoldDB" id="A0A7N0UHH2"/>
<name>A0A7N0UHH2_KALFE</name>
<sequence>MGIPTISGDLFSVLRILLNGYAGPSMRMLATRASANIVIYTIWRERNQRLFKNERKSNIKLKAEATYDLKMVLSKISKMKKTFKNIEWAGRMGITPEFIQKKTEIQGVS</sequence>
<evidence type="ECO:0000313" key="2">
    <source>
        <dbReference type="Proteomes" id="UP000594263"/>
    </source>
</evidence>
<reference evidence="1" key="1">
    <citation type="submission" date="2021-01" db="UniProtKB">
        <authorList>
            <consortium name="EnsemblPlants"/>
        </authorList>
    </citation>
    <scope>IDENTIFICATION</scope>
</reference>
<proteinExistence type="predicted"/>
<evidence type="ECO:0000313" key="1">
    <source>
        <dbReference type="EnsemblPlants" id="Kaladp0068s0119.1.v1.1.CDS.1"/>
    </source>
</evidence>
<dbReference type="Gramene" id="Kaladp0068s0119.1.v1.1">
    <property type="protein sequence ID" value="Kaladp0068s0119.1.v1.1.CDS.1"/>
    <property type="gene ID" value="Kaladp0068s0119.v1.1"/>
</dbReference>